<gene>
    <name evidence="14" type="ORF">CLODIP_2_CD02825</name>
</gene>
<evidence type="ECO:0000256" key="7">
    <source>
        <dbReference type="ARBA" id="ARBA00022801"/>
    </source>
</evidence>
<dbReference type="FunFam" id="3.40.630.10:FF:000084">
    <property type="entry name" value="Carboxypeptidase B2"/>
    <property type="match status" value="1"/>
</dbReference>
<evidence type="ECO:0000256" key="11">
    <source>
        <dbReference type="PROSITE-ProRule" id="PRU01379"/>
    </source>
</evidence>
<dbReference type="SUPFAM" id="SSF54897">
    <property type="entry name" value="Protease propeptides/inhibitors"/>
    <property type="match status" value="1"/>
</dbReference>
<dbReference type="EMBL" id="CADEPI010000232">
    <property type="protein sequence ID" value="CAB3381396.1"/>
    <property type="molecule type" value="Genomic_DNA"/>
</dbReference>
<evidence type="ECO:0000256" key="3">
    <source>
        <dbReference type="ARBA" id="ARBA00022645"/>
    </source>
</evidence>
<dbReference type="PANTHER" id="PTHR11705">
    <property type="entry name" value="PROTEASE FAMILY M14 CARBOXYPEPTIDASE A,B"/>
    <property type="match status" value="1"/>
</dbReference>
<evidence type="ECO:0000256" key="9">
    <source>
        <dbReference type="ARBA" id="ARBA00023049"/>
    </source>
</evidence>
<name>A0A8S1DCY6_9INSE</name>
<keyword evidence="3" id="KW-0121">Carboxypeptidase</keyword>
<evidence type="ECO:0000256" key="8">
    <source>
        <dbReference type="ARBA" id="ARBA00022833"/>
    </source>
</evidence>
<dbReference type="OrthoDB" id="3626597at2759"/>
<dbReference type="InterPro" id="IPR036990">
    <property type="entry name" value="M14A-like_propep"/>
</dbReference>
<keyword evidence="5" id="KW-0479">Metal-binding</keyword>
<dbReference type="GO" id="GO:0004181">
    <property type="term" value="F:metallocarboxypeptidase activity"/>
    <property type="evidence" value="ECO:0007669"/>
    <property type="project" value="InterPro"/>
</dbReference>
<evidence type="ECO:0000259" key="13">
    <source>
        <dbReference type="PROSITE" id="PS52035"/>
    </source>
</evidence>
<dbReference type="InterPro" id="IPR000834">
    <property type="entry name" value="Peptidase_M14"/>
</dbReference>
<dbReference type="InterPro" id="IPR003146">
    <property type="entry name" value="M14A_act_pep"/>
</dbReference>
<dbReference type="SMART" id="SM00631">
    <property type="entry name" value="Zn_pept"/>
    <property type="match status" value="1"/>
</dbReference>
<dbReference type="Pfam" id="PF00246">
    <property type="entry name" value="Peptidase_M14"/>
    <property type="match status" value="1"/>
</dbReference>
<dbReference type="GO" id="GO:0005615">
    <property type="term" value="C:extracellular space"/>
    <property type="evidence" value="ECO:0007669"/>
    <property type="project" value="TreeGrafter"/>
</dbReference>
<dbReference type="PRINTS" id="PR00765">
    <property type="entry name" value="CRBOXYPTASEA"/>
</dbReference>
<feature type="chain" id="PRO_5035720546" description="Peptidase M14 domain-containing protein" evidence="12">
    <location>
        <begin position="17"/>
        <end position="416"/>
    </location>
</feature>
<keyword evidence="9" id="KW-0482">Metalloprotease</keyword>
<evidence type="ECO:0000313" key="15">
    <source>
        <dbReference type="Proteomes" id="UP000494165"/>
    </source>
</evidence>
<evidence type="ECO:0000256" key="1">
    <source>
        <dbReference type="ARBA" id="ARBA00001947"/>
    </source>
</evidence>
<protein>
    <recommendedName>
        <fullName evidence="13">Peptidase M14 domain-containing protein</fullName>
    </recommendedName>
</protein>
<evidence type="ECO:0000313" key="14">
    <source>
        <dbReference type="EMBL" id="CAB3381396.1"/>
    </source>
</evidence>
<dbReference type="GO" id="GO:0008270">
    <property type="term" value="F:zinc ion binding"/>
    <property type="evidence" value="ECO:0007669"/>
    <property type="project" value="InterPro"/>
</dbReference>
<organism evidence="14 15">
    <name type="scientific">Cloeon dipterum</name>
    <dbReference type="NCBI Taxonomy" id="197152"/>
    <lineage>
        <taxon>Eukaryota</taxon>
        <taxon>Metazoa</taxon>
        <taxon>Ecdysozoa</taxon>
        <taxon>Arthropoda</taxon>
        <taxon>Hexapoda</taxon>
        <taxon>Insecta</taxon>
        <taxon>Pterygota</taxon>
        <taxon>Palaeoptera</taxon>
        <taxon>Ephemeroptera</taxon>
        <taxon>Pisciforma</taxon>
        <taxon>Baetidae</taxon>
        <taxon>Cloeon</taxon>
    </lineage>
</organism>
<accession>A0A8S1DCY6</accession>
<dbReference type="CDD" id="cd03860">
    <property type="entry name" value="M14_CP_A-B_like"/>
    <property type="match status" value="1"/>
</dbReference>
<evidence type="ECO:0000256" key="6">
    <source>
        <dbReference type="ARBA" id="ARBA00022729"/>
    </source>
</evidence>
<comment type="cofactor">
    <cofactor evidence="1">
        <name>Zn(2+)</name>
        <dbReference type="ChEBI" id="CHEBI:29105"/>
    </cofactor>
</comment>
<feature type="domain" description="Peptidase M14" evidence="13">
    <location>
        <begin position="119"/>
        <end position="407"/>
    </location>
</feature>
<dbReference type="GO" id="GO:0006508">
    <property type="term" value="P:proteolysis"/>
    <property type="evidence" value="ECO:0007669"/>
    <property type="project" value="UniProtKB-KW"/>
</dbReference>
<dbReference type="InterPro" id="IPR057246">
    <property type="entry name" value="CARBOXYPEPT_ZN_1"/>
</dbReference>
<evidence type="ECO:0000256" key="5">
    <source>
        <dbReference type="ARBA" id="ARBA00022723"/>
    </source>
</evidence>
<dbReference type="AlphaFoldDB" id="A0A8S1DCY6"/>
<comment type="caution">
    <text evidence="14">The sequence shown here is derived from an EMBL/GenBank/DDBJ whole genome shotgun (WGS) entry which is preliminary data.</text>
</comment>
<sequence>MKVLLLCASLLCLAAAYKSYDGYRVYRTIDLDASMAGKLGSLMHRPQFDFWTMPRVGRPLDIMVSAEHASELESALEKLGLSPKVHLENVGQYVQRERMEIEALRKKEKALGRAPSFDRYLNFDEILAYIAEIETLYPDIVSVQDIGTSIEGRPLRVVKLSNGPGKKAIWFDSVLHAREWIGPPTALFAINELTENLANGNNQALLDDNDWYFLLVANPDGFVHAWENDRFWRKNRNQNGGDLCQGVDLNRNFDYSWIAQGSTCSETYSGSAPNSEVEVQAISNFLSSTQGITAYVAIHSYGQYLLYPYGDTTVEAPTVDELARVANEATAALTEIGGTPYVVGSTYDALYEALGISVDWAYDKAGIPLAYTIELRGGGSGFDPPASLIVESNAETWEAYKVIAANLPTARRTKAN</sequence>
<dbReference type="Proteomes" id="UP000494165">
    <property type="component" value="Unassembled WGS sequence"/>
</dbReference>
<dbReference type="Pfam" id="PF02244">
    <property type="entry name" value="Propep_M14"/>
    <property type="match status" value="1"/>
</dbReference>
<evidence type="ECO:0000256" key="10">
    <source>
        <dbReference type="ARBA" id="ARBA00023157"/>
    </source>
</evidence>
<evidence type="ECO:0000256" key="12">
    <source>
        <dbReference type="SAM" id="SignalP"/>
    </source>
</evidence>
<dbReference type="PANTHER" id="PTHR11705:SF140">
    <property type="entry name" value="FI02848P-RELATED"/>
    <property type="match status" value="1"/>
</dbReference>
<keyword evidence="4" id="KW-0645">Protease</keyword>
<keyword evidence="15" id="KW-1185">Reference proteome</keyword>
<keyword evidence="7" id="KW-0378">Hydrolase</keyword>
<feature type="signal peptide" evidence="12">
    <location>
        <begin position="1"/>
        <end position="16"/>
    </location>
</feature>
<comment type="similarity">
    <text evidence="2 11">Belongs to the peptidase M14 family.</text>
</comment>
<keyword evidence="8" id="KW-0862">Zinc</keyword>
<reference evidence="14 15" key="1">
    <citation type="submission" date="2020-04" db="EMBL/GenBank/DDBJ databases">
        <authorList>
            <person name="Alioto T."/>
            <person name="Alioto T."/>
            <person name="Gomez Garrido J."/>
        </authorList>
    </citation>
    <scope>NUCLEOTIDE SEQUENCE [LARGE SCALE GENOMIC DNA]</scope>
</reference>
<dbReference type="Gene3D" id="3.30.70.340">
    <property type="entry name" value="Metallocarboxypeptidase-like"/>
    <property type="match status" value="1"/>
</dbReference>
<proteinExistence type="inferred from homology"/>
<evidence type="ECO:0000256" key="4">
    <source>
        <dbReference type="ARBA" id="ARBA00022670"/>
    </source>
</evidence>
<evidence type="ECO:0000256" key="2">
    <source>
        <dbReference type="ARBA" id="ARBA00005988"/>
    </source>
</evidence>
<dbReference type="Gene3D" id="3.40.630.10">
    <property type="entry name" value="Zn peptidases"/>
    <property type="match status" value="1"/>
</dbReference>
<dbReference type="PROSITE" id="PS00132">
    <property type="entry name" value="CARBOXYPEPT_ZN_1"/>
    <property type="match status" value="1"/>
</dbReference>
<feature type="active site" description="Proton donor/acceptor" evidence="11">
    <location>
        <position position="374"/>
    </location>
</feature>
<dbReference type="SUPFAM" id="SSF53187">
    <property type="entry name" value="Zn-dependent exopeptidases"/>
    <property type="match status" value="1"/>
</dbReference>
<keyword evidence="6 12" id="KW-0732">Signal</keyword>
<keyword evidence="10" id="KW-1015">Disulfide bond</keyword>
<dbReference type="PROSITE" id="PS52035">
    <property type="entry name" value="PEPTIDASE_M14"/>
    <property type="match status" value="1"/>
</dbReference>